<evidence type="ECO:0000313" key="5">
    <source>
        <dbReference type="EMBL" id="MEA5426404.1"/>
    </source>
</evidence>
<dbReference type="Pfam" id="PF01381">
    <property type="entry name" value="HTH_3"/>
    <property type="match status" value="1"/>
</dbReference>
<keyword evidence="1" id="KW-0805">Transcription regulation</keyword>
<reference evidence="5 6" key="1">
    <citation type="submission" date="2023-12" db="EMBL/GenBank/DDBJ databases">
        <title>Novel species of the genus Arcicella isolated from rivers.</title>
        <authorList>
            <person name="Lu H."/>
        </authorList>
    </citation>
    <scope>NUCLEOTIDE SEQUENCE [LARGE SCALE GENOMIC DNA]</scope>
    <source>
        <strain evidence="5 6">DC25W</strain>
    </source>
</reference>
<dbReference type="Proteomes" id="UP001302222">
    <property type="component" value="Unassembled WGS sequence"/>
</dbReference>
<dbReference type="EMBL" id="JAYGIM010000005">
    <property type="protein sequence ID" value="MEA5426404.1"/>
    <property type="molecule type" value="Genomic_DNA"/>
</dbReference>
<comment type="caution">
    <text evidence="5">The sequence shown here is derived from an EMBL/GenBank/DDBJ whole genome shotgun (WGS) entry which is preliminary data.</text>
</comment>
<dbReference type="PANTHER" id="PTHR46797">
    <property type="entry name" value="HTH-TYPE TRANSCRIPTIONAL REGULATOR"/>
    <property type="match status" value="1"/>
</dbReference>
<keyword evidence="3" id="KW-0804">Transcription</keyword>
<evidence type="ECO:0000313" key="6">
    <source>
        <dbReference type="Proteomes" id="UP001302222"/>
    </source>
</evidence>
<dbReference type="RefSeq" id="WP_323257535.1">
    <property type="nucleotide sequence ID" value="NZ_JAYGIM010000005.1"/>
</dbReference>
<dbReference type="InterPro" id="IPR050807">
    <property type="entry name" value="TransReg_Diox_bact_type"/>
</dbReference>
<dbReference type="Gene3D" id="1.10.260.40">
    <property type="entry name" value="lambda repressor-like DNA-binding domains"/>
    <property type="match status" value="1"/>
</dbReference>
<feature type="domain" description="HTH cro/C1-type" evidence="4">
    <location>
        <begin position="17"/>
        <end position="71"/>
    </location>
</feature>
<dbReference type="InterPro" id="IPR010982">
    <property type="entry name" value="Lambda_DNA-bd_dom_sf"/>
</dbReference>
<dbReference type="CDD" id="cd00093">
    <property type="entry name" value="HTH_XRE"/>
    <property type="match status" value="1"/>
</dbReference>
<dbReference type="PROSITE" id="PS50943">
    <property type="entry name" value="HTH_CROC1"/>
    <property type="match status" value="1"/>
</dbReference>
<keyword evidence="2" id="KW-0238">DNA-binding</keyword>
<name>A0ABU5SGL8_9BACT</name>
<dbReference type="PANTHER" id="PTHR46797:SF23">
    <property type="entry name" value="HTH-TYPE TRANSCRIPTIONAL REGULATOR SUTR"/>
    <property type="match status" value="1"/>
</dbReference>
<evidence type="ECO:0000256" key="1">
    <source>
        <dbReference type="ARBA" id="ARBA00023015"/>
    </source>
</evidence>
<protein>
    <submittedName>
        <fullName evidence="5">Helix-turn-helix transcriptional regulator</fullName>
    </submittedName>
</protein>
<keyword evidence="6" id="KW-1185">Reference proteome</keyword>
<evidence type="ECO:0000256" key="3">
    <source>
        <dbReference type="ARBA" id="ARBA00023163"/>
    </source>
</evidence>
<gene>
    <name evidence="5" type="ORF">VB798_07450</name>
</gene>
<evidence type="ECO:0000259" key="4">
    <source>
        <dbReference type="PROSITE" id="PS50943"/>
    </source>
</evidence>
<proteinExistence type="predicted"/>
<sequence>MKEERDLIRLQEVGRHLKDLRLLAGLSQDELAARCDLTKSNISNIENGKKDYFFTTFLEYAKALDVHPKELLNREFEFINKY</sequence>
<organism evidence="5 6">
    <name type="scientific">Arcicella lustrica</name>
    <dbReference type="NCBI Taxonomy" id="2984196"/>
    <lineage>
        <taxon>Bacteria</taxon>
        <taxon>Pseudomonadati</taxon>
        <taxon>Bacteroidota</taxon>
        <taxon>Cytophagia</taxon>
        <taxon>Cytophagales</taxon>
        <taxon>Flectobacillaceae</taxon>
        <taxon>Arcicella</taxon>
    </lineage>
</organism>
<dbReference type="InterPro" id="IPR001387">
    <property type="entry name" value="Cro/C1-type_HTH"/>
</dbReference>
<dbReference type="SMART" id="SM00530">
    <property type="entry name" value="HTH_XRE"/>
    <property type="match status" value="1"/>
</dbReference>
<dbReference type="SUPFAM" id="SSF47413">
    <property type="entry name" value="lambda repressor-like DNA-binding domains"/>
    <property type="match status" value="1"/>
</dbReference>
<evidence type="ECO:0000256" key="2">
    <source>
        <dbReference type="ARBA" id="ARBA00023125"/>
    </source>
</evidence>
<accession>A0ABU5SGL8</accession>